<dbReference type="AlphaFoldDB" id="A0A0S7BL95"/>
<organism evidence="1">
    <name type="scientific">Flexilinea flocculi</name>
    <dbReference type="NCBI Taxonomy" id="1678840"/>
    <lineage>
        <taxon>Bacteria</taxon>
        <taxon>Bacillati</taxon>
        <taxon>Chloroflexota</taxon>
        <taxon>Anaerolineae</taxon>
        <taxon>Anaerolineales</taxon>
        <taxon>Anaerolineaceae</taxon>
        <taxon>Flexilinea</taxon>
    </lineage>
</organism>
<sequence>MTKEVGLWIDRRRAFIVTIENKKEIIKEITSNVEKKIRFGDGSRSKKSDGVLGSSSEDVWDRQFKIRLDNYYDQIVPFIREADAIYIFGPGEAKDELANHIDWKNLKKQNIIIETADKLTDNQILSRGCS</sequence>
<dbReference type="Proteomes" id="UP000053370">
    <property type="component" value="Unassembled WGS sequence"/>
</dbReference>
<dbReference type="InterPro" id="IPR042226">
    <property type="entry name" value="eFR1_2_sf"/>
</dbReference>
<dbReference type="SUPFAM" id="SSF53137">
    <property type="entry name" value="Translational machinery components"/>
    <property type="match status" value="1"/>
</dbReference>
<dbReference type="Gene3D" id="3.30.420.60">
    <property type="entry name" value="eRF1 domain 2"/>
    <property type="match status" value="1"/>
</dbReference>
<evidence type="ECO:0000313" key="2">
    <source>
        <dbReference type="Proteomes" id="UP000053370"/>
    </source>
</evidence>
<protein>
    <submittedName>
        <fullName evidence="1">Uncharacterized protein</fullName>
    </submittedName>
</protein>
<dbReference type="RefSeq" id="WP_062281572.1">
    <property type="nucleotide sequence ID" value="NZ_DF968181.1"/>
</dbReference>
<accession>A0A0S7BL95</accession>
<reference evidence="1" key="1">
    <citation type="journal article" date="2015" name="Genome Announc.">
        <title>Draft Genome Sequence of Anaerolineae Strain TC1, a Novel Isolate from a Methanogenic Wastewater Treatment System.</title>
        <authorList>
            <person name="Matsuura N."/>
            <person name="Tourlousse D.M."/>
            <person name="Sun L."/>
            <person name="Toyonaga M."/>
            <person name="Kuroda K."/>
            <person name="Ohashi A."/>
            <person name="Cruz R."/>
            <person name="Yamaguchi T."/>
            <person name="Sekiguchi Y."/>
        </authorList>
    </citation>
    <scope>NUCLEOTIDE SEQUENCE [LARGE SCALE GENOMIC DNA]</scope>
    <source>
        <strain evidence="1">TC1</strain>
    </source>
</reference>
<dbReference type="EMBL" id="DF968181">
    <property type="protein sequence ID" value="GAP41082.1"/>
    <property type="molecule type" value="Genomic_DNA"/>
</dbReference>
<evidence type="ECO:0000313" key="1">
    <source>
        <dbReference type="EMBL" id="GAP41082.1"/>
    </source>
</evidence>
<keyword evidence="2" id="KW-1185">Reference proteome</keyword>
<proteinExistence type="predicted"/>
<dbReference type="OrthoDB" id="5520173at2"/>
<gene>
    <name evidence="1" type="ORF">ATC1_131064</name>
</gene>
<dbReference type="STRING" id="1678840.ATC1_131064"/>
<name>A0A0S7BL95_9CHLR</name>